<keyword evidence="3" id="KW-0472">Membrane</keyword>
<evidence type="ECO:0000259" key="4">
    <source>
        <dbReference type="Pfam" id="PF00535"/>
    </source>
</evidence>
<accession>A0A9D9N4K7</accession>
<dbReference type="PANTHER" id="PTHR22916">
    <property type="entry name" value="GLYCOSYLTRANSFERASE"/>
    <property type="match status" value="1"/>
</dbReference>
<dbReference type="GO" id="GO:0016758">
    <property type="term" value="F:hexosyltransferase activity"/>
    <property type="evidence" value="ECO:0007669"/>
    <property type="project" value="UniProtKB-ARBA"/>
</dbReference>
<keyword evidence="1" id="KW-0328">Glycosyltransferase</keyword>
<feature type="transmembrane region" description="Helical" evidence="3">
    <location>
        <begin position="254"/>
        <end position="271"/>
    </location>
</feature>
<dbReference type="SUPFAM" id="SSF53448">
    <property type="entry name" value="Nucleotide-diphospho-sugar transferases"/>
    <property type="match status" value="1"/>
</dbReference>
<keyword evidence="3" id="KW-1133">Transmembrane helix</keyword>
<keyword evidence="2" id="KW-0808">Transferase</keyword>
<reference evidence="5" key="2">
    <citation type="journal article" date="2021" name="PeerJ">
        <title>Extensive microbial diversity within the chicken gut microbiome revealed by metagenomics and culture.</title>
        <authorList>
            <person name="Gilroy R."/>
            <person name="Ravi A."/>
            <person name="Getino M."/>
            <person name="Pursley I."/>
            <person name="Horton D.L."/>
            <person name="Alikhan N.F."/>
            <person name="Baker D."/>
            <person name="Gharbi K."/>
            <person name="Hall N."/>
            <person name="Watson M."/>
            <person name="Adriaenssens E.M."/>
            <person name="Foster-Nyarko E."/>
            <person name="Jarju S."/>
            <person name="Secka A."/>
            <person name="Antonio M."/>
            <person name="Oren A."/>
            <person name="Chaudhuri R.R."/>
            <person name="La Ragione R."/>
            <person name="Hildebrand F."/>
            <person name="Pallen M.J."/>
        </authorList>
    </citation>
    <scope>NUCLEOTIDE SEQUENCE</scope>
    <source>
        <strain evidence="5">G3-3990</strain>
    </source>
</reference>
<dbReference type="Gene3D" id="3.90.550.10">
    <property type="entry name" value="Spore Coat Polysaccharide Biosynthesis Protein SpsA, Chain A"/>
    <property type="match status" value="1"/>
</dbReference>
<dbReference type="EMBL" id="JADIMG010000068">
    <property type="protein sequence ID" value="MBO8460069.1"/>
    <property type="molecule type" value="Genomic_DNA"/>
</dbReference>
<evidence type="ECO:0000256" key="2">
    <source>
        <dbReference type="ARBA" id="ARBA00022679"/>
    </source>
</evidence>
<proteinExistence type="predicted"/>
<dbReference type="Pfam" id="PF00535">
    <property type="entry name" value="Glycos_transf_2"/>
    <property type="match status" value="1"/>
</dbReference>
<dbReference type="Proteomes" id="UP000823641">
    <property type="component" value="Unassembled WGS sequence"/>
</dbReference>
<protein>
    <submittedName>
        <fullName evidence="5">Glycosyltransferase</fullName>
    </submittedName>
</protein>
<dbReference type="PANTHER" id="PTHR22916:SF51">
    <property type="entry name" value="GLYCOSYLTRANSFERASE EPSH-RELATED"/>
    <property type="match status" value="1"/>
</dbReference>
<organism evidence="5 6">
    <name type="scientific">Candidatus Gallipaludibacter merdavium</name>
    <dbReference type="NCBI Taxonomy" id="2840839"/>
    <lineage>
        <taxon>Bacteria</taxon>
        <taxon>Pseudomonadati</taxon>
        <taxon>Bacteroidota</taxon>
        <taxon>Bacteroidia</taxon>
        <taxon>Bacteroidales</taxon>
        <taxon>Candidatus Gallipaludibacter</taxon>
    </lineage>
</organism>
<keyword evidence="3" id="KW-0812">Transmembrane</keyword>
<feature type="domain" description="Glycosyltransferase 2-like" evidence="4">
    <location>
        <begin position="4"/>
        <end position="173"/>
    </location>
</feature>
<dbReference type="AlphaFoldDB" id="A0A9D9N4K7"/>
<evidence type="ECO:0000313" key="6">
    <source>
        <dbReference type="Proteomes" id="UP000823641"/>
    </source>
</evidence>
<evidence type="ECO:0000313" key="5">
    <source>
        <dbReference type="EMBL" id="MBO8460069.1"/>
    </source>
</evidence>
<dbReference type="CDD" id="cd00761">
    <property type="entry name" value="Glyco_tranf_GTA_type"/>
    <property type="match status" value="1"/>
</dbReference>
<evidence type="ECO:0000256" key="3">
    <source>
        <dbReference type="SAM" id="Phobius"/>
    </source>
</evidence>
<sequence>MKLSIIVPVYNIAHYLSDCVQSVLAQNFQDWELVLVNDGSTDQSPVFCEEWAKKDKRIRVVHKTNGGLSDARNAGLLEAKGEYIHFLDGDDYYAADNVLQTLMEQIELYHHLDTLLFCRIDRYDDTGKENKERPYDVDFINQALSATIIFEHLLRTQRFNMSACFQIMRREFLMDNQIFFEKGLLSEDVDWSMALWQHLKTVKAVNCYGYCYRHRSASISTSISVRTYQSYQYMFQKWIPRLQEDGGTLAQLQLNYLAFLFPTLLYAFFSVSKQDRKLAYALLKKMKSVLQYSATRKSNRVAVCVKIIGFYLTCRIFASYGCISKRGINAYVKVLLGK</sequence>
<name>A0A9D9N4K7_9BACT</name>
<dbReference type="InterPro" id="IPR029044">
    <property type="entry name" value="Nucleotide-diphossugar_trans"/>
</dbReference>
<comment type="caution">
    <text evidence="5">The sequence shown here is derived from an EMBL/GenBank/DDBJ whole genome shotgun (WGS) entry which is preliminary data.</text>
</comment>
<evidence type="ECO:0000256" key="1">
    <source>
        <dbReference type="ARBA" id="ARBA00022676"/>
    </source>
</evidence>
<reference evidence="5" key="1">
    <citation type="submission" date="2020-10" db="EMBL/GenBank/DDBJ databases">
        <authorList>
            <person name="Gilroy R."/>
        </authorList>
    </citation>
    <scope>NUCLEOTIDE SEQUENCE</scope>
    <source>
        <strain evidence="5">G3-3990</strain>
    </source>
</reference>
<dbReference type="InterPro" id="IPR001173">
    <property type="entry name" value="Glyco_trans_2-like"/>
</dbReference>
<gene>
    <name evidence="5" type="ORF">IAA73_07045</name>
</gene>